<keyword evidence="3" id="KW-1185">Reference proteome</keyword>
<comment type="caution">
    <text evidence="2">The sequence shown here is derived from an EMBL/GenBank/DDBJ whole genome shotgun (WGS) entry which is preliminary data.</text>
</comment>
<dbReference type="SUPFAM" id="SSF54637">
    <property type="entry name" value="Thioesterase/thiol ester dehydrase-isomerase"/>
    <property type="match status" value="1"/>
</dbReference>
<evidence type="ECO:0000313" key="2">
    <source>
        <dbReference type="EMBL" id="NML93553.1"/>
    </source>
</evidence>
<sequence length="157" mass="17038">MTTPPTPPFNGGYLRQVTDAPFEGWWEWFPEDPFEGLAGPFRVCRDERGQILCGFLPTTKNLNGHGMVHGGTLMTFADFALFMIAAEDGDVVHGVTVTMNSEFVSGAPADVPLYARGEIVRKGGGLIFVRGMITSEGVNVLAFSGAIKRVKTKFVSH</sequence>
<dbReference type="EMBL" id="JABBGM010000002">
    <property type="protein sequence ID" value="NML93553.1"/>
    <property type="molecule type" value="Genomic_DNA"/>
</dbReference>
<reference evidence="2 3" key="1">
    <citation type="submission" date="2020-04" db="EMBL/GenBank/DDBJ databases">
        <title>Novosphingobium sp. TW-4 isolated from soil.</title>
        <authorList>
            <person name="Dahal R.H."/>
            <person name="Chaudhary D.K."/>
        </authorList>
    </citation>
    <scope>NUCLEOTIDE SEQUENCE [LARGE SCALE GENOMIC DNA]</scope>
    <source>
        <strain evidence="2 3">TW-4</strain>
    </source>
</reference>
<dbReference type="GO" id="GO:0016790">
    <property type="term" value="F:thiolester hydrolase activity"/>
    <property type="evidence" value="ECO:0007669"/>
    <property type="project" value="UniProtKB-ARBA"/>
</dbReference>
<dbReference type="Proteomes" id="UP000583556">
    <property type="component" value="Unassembled WGS sequence"/>
</dbReference>
<dbReference type="InterPro" id="IPR006683">
    <property type="entry name" value="Thioestr_dom"/>
</dbReference>
<dbReference type="RefSeq" id="WP_169492758.1">
    <property type="nucleotide sequence ID" value="NZ_AP029021.1"/>
</dbReference>
<gene>
    <name evidence="2" type="ORF">HHL27_07725</name>
</gene>
<dbReference type="Gene3D" id="3.10.129.10">
    <property type="entry name" value="Hotdog Thioesterase"/>
    <property type="match status" value="1"/>
</dbReference>
<accession>A0A7Y0BNP0</accession>
<dbReference type="InterPro" id="IPR029069">
    <property type="entry name" value="HotDog_dom_sf"/>
</dbReference>
<proteinExistence type="predicted"/>
<dbReference type="Pfam" id="PF03061">
    <property type="entry name" value="4HBT"/>
    <property type="match status" value="1"/>
</dbReference>
<protein>
    <submittedName>
        <fullName evidence="2">PaaI family thioesterase</fullName>
    </submittedName>
</protein>
<organism evidence="2 3">
    <name type="scientific">Novosphingobium olei</name>
    <dbReference type="NCBI Taxonomy" id="2728851"/>
    <lineage>
        <taxon>Bacteria</taxon>
        <taxon>Pseudomonadati</taxon>
        <taxon>Pseudomonadota</taxon>
        <taxon>Alphaproteobacteria</taxon>
        <taxon>Sphingomonadales</taxon>
        <taxon>Sphingomonadaceae</taxon>
        <taxon>Novosphingobium</taxon>
    </lineage>
</organism>
<evidence type="ECO:0000313" key="3">
    <source>
        <dbReference type="Proteomes" id="UP000583556"/>
    </source>
</evidence>
<evidence type="ECO:0000259" key="1">
    <source>
        <dbReference type="Pfam" id="PF03061"/>
    </source>
</evidence>
<dbReference type="CDD" id="cd03443">
    <property type="entry name" value="PaaI_thioesterase"/>
    <property type="match status" value="1"/>
</dbReference>
<name>A0A7Y0BNP0_9SPHN</name>
<dbReference type="AlphaFoldDB" id="A0A7Y0BNP0"/>
<feature type="domain" description="Thioesterase" evidence="1">
    <location>
        <begin position="65"/>
        <end position="140"/>
    </location>
</feature>